<evidence type="ECO:0000313" key="1">
    <source>
        <dbReference type="EMBL" id="CDH35222.1"/>
    </source>
</evidence>
<dbReference type="HOGENOM" id="CLU_3142289_0_0_6"/>
<organism evidence="1 2">
    <name type="scientific">Xenorhabdus bovienii str. Intermedium</name>
    <dbReference type="NCBI Taxonomy" id="1379677"/>
    <lineage>
        <taxon>Bacteria</taxon>
        <taxon>Pseudomonadati</taxon>
        <taxon>Pseudomonadota</taxon>
        <taxon>Gammaproteobacteria</taxon>
        <taxon>Enterobacterales</taxon>
        <taxon>Morganellaceae</taxon>
        <taxon>Xenorhabdus</taxon>
    </lineage>
</organism>
<dbReference type="AlphaFoldDB" id="A0A077QGQ4"/>
<protein>
    <submittedName>
        <fullName evidence="1">Uncharacterized protein</fullName>
    </submittedName>
</protein>
<accession>A0A077QGQ4</accession>
<name>A0A077QGQ4_XENBV</name>
<sequence>MPVNHDTALAIPNVPLGQDKGAVTAVTTANFVSKNQFIVQLLEKELVSR</sequence>
<reference evidence="1" key="1">
    <citation type="submission" date="2013-07" db="EMBL/GenBank/DDBJ databases">
        <title>Sub-species coevolution in mutualistic symbiosis.</title>
        <authorList>
            <person name="Murfin K."/>
            <person name="Klassen J."/>
            <person name="Lee M."/>
            <person name="Forst S."/>
            <person name="Stock P."/>
            <person name="Goodrich-Blair H."/>
        </authorList>
    </citation>
    <scope>NUCLEOTIDE SEQUENCE [LARGE SCALE GENOMIC DNA]</scope>
    <source>
        <strain evidence="1">Intermedium</strain>
    </source>
</reference>
<gene>
    <name evidence="1" type="ORF">XBI1_880002</name>
</gene>
<evidence type="ECO:0000313" key="2">
    <source>
        <dbReference type="Proteomes" id="UP000028480"/>
    </source>
</evidence>
<proteinExistence type="predicted"/>
<dbReference type="EMBL" id="CBTB010000299">
    <property type="protein sequence ID" value="CDH35222.1"/>
    <property type="molecule type" value="Genomic_DNA"/>
</dbReference>
<comment type="caution">
    <text evidence="1">The sequence shown here is derived from an EMBL/GenBank/DDBJ whole genome shotgun (WGS) entry which is preliminary data.</text>
</comment>
<dbReference type="Proteomes" id="UP000028480">
    <property type="component" value="Unassembled WGS sequence"/>
</dbReference>